<reference evidence="2" key="1">
    <citation type="submission" date="2017-06" db="EMBL/GenBank/DDBJ databases">
        <authorList>
            <person name="Varghese N."/>
            <person name="Submissions S."/>
        </authorList>
    </citation>
    <scope>NUCLEOTIDE SEQUENCE [LARGE SCALE GENOMIC DNA]</scope>
    <source>
        <strain evidence="2">DSM 15668</strain>
    </source>
</reference>
<keyword evidence="2" id="KW-1185">Reference proteome</keyword>
<accession>A0A238Y3W1</accession>
<proteinExistence type="predicted"/>
<dbReference type="EMBL" id="FZOB01000002">
    <property type="protein sequence ID" value="SNR65966.1"/>
    <property type="molecule type" value="Genomic_DNA"/>
</dbReference>
<organism evidence="1 2">
    <name type="scientific">Desulfurobacterium atlanticum</name>
    <dbReference type="NCBI Taxonomy" id="240169"/>
    <lineage>
        <taxon>Bacteria</taxon>
        <taxon>Pseudomonadati</taxon>
        <taxon>Aquificota</taxon>
        <taxon>Aquificia</taxon>
        <taxon>Desulfurobacteriales</taxon>
        <taxon>Desulfurobacteriaceae</taxon>
        <taxon>Desulfurobacterium</taxon>
    </lineage>
</organism>
<protein>
    <submittedName>
        <fullName evidence="1">Uncharacterized protein</fullName>
    </submittedName>
</protein>
<gene>
    <name evidence="1" type="ORF">SAMN06265340_102104</name>
</gene>
<name>A0A238Y3W1_9BACT</name>
<evidence type="ECO:0000313" key="2">
    <source>
        <dbReference type="Proteomes" id="UP000198405"/>
    </source>
</evidence>
<sequence>MRERKLKNVKIVMHAEYNHELSKHHNRKRWIKENKKFYWKRTRRKGNARFYMCDSW</sequence>
<evidence type="ECO:0000313" key="1">
    <source>
        <dbReference type="EMBL" id="SNR65966.1"/>
    </source>
</evidence>
<dbReference type="AlphaFoldDB" id="A0A238Y3W1"/>
<dbReference type="Proteomes" id="UP000198405">
    <property type="component" value="Unassembled WGS sequence"/>
</dbReference>